<protein>
    <submittedName>
        <fullName evidence="1">Uncharacterized protein</fullName>
    </submittedName>
</protein>
<proteinExistence type="predicted"/>
<accession>A0AAV5BZK4</accession>
<reference evidence="1" key="1">
    <citation type="journal article" date="2018" name="DNA Res.">
        <title>Multiple hybrid de novo genome assembly of finger millet, an orphan allotetraploid crop.</title>
        <authorList>
            <person name="Hatakeyama M."/>
            <person name="Aluri S."/>
            <person name="Balachadran M.T."/>
            <person name="Sivarajan S.R."/>
            <person name="Patrignani A."/>
            <person name="Gruter S."/>
            <person name="Poveda L."/>
            <person name="Shimizu-Inatsugi R."/>
            <person name="Baeten J."/>
            <person name="Francoijs K.J."/>
            <person name="Nataraja K.N."/>
            <person name="Reddy Y.A.N."/>
            <person name="Phadnis S."/>
            <person name="Ravikumar R.L."/>
            <person name="Schlapbach R."/>
            <person name="Sreeman S.M."/>
            <person name="Shimizu K.K."/>
        </authorList>
    </citation>
    <scope>NUCLEOTIDE SEQUENCE</scope>
</reference>
<keyword evidence="2" id="KW-1185">Reference proteome</keyword>
<comment type="caution">
    <text evidence="1">The sequence shown here is derived from an EMBL/GenBank/DDBJ whole genome shotgun (WGS) entry which is preliminary data.</text>
</comment>
<reference evidence="1" key="2">
    <citation type="submission" date="2021-12" db="EMBL/GenBank/DDBJ databases">
        <title>Resequencing data analysis of finger millet.</title>
        <authorList>
            <person name="Hatakeyama M."/>
            <person name="Aluri S."/>
            <person name="Balachadran M.T."/>
            <person name="Sivarajan S.R."/>
            <person name="Poveda L."/>
            <person name="Shimizu-Inatsugi R."/>
            <person name="Schlapbach R."/>
            <person name="Sreeman S.M."/>
            <person name="Shimizu K.K."/>
        </authorList>
    </citation>
    <scope>NUCLEOTIDE SEQUENCE</scope>
</reference>
<dbReference type="Proteomes" id="UP001054889">
    <property type="component" value="Unassembled WGS sequence"/>
</dbReference>
<organism evidence="1 2">
    <name type="scientific">Eleusine coracana subsp. coracana</name>
    <dbReference type="NCBI Taxonomy" id="191504"/>
    <lineage>
        <taxon>Eukaryota</taxon>
        <taxon>Viridiplantae</taxon>
        <taxon>Streptophyta</taxon>
        <taxon>Embryophyta</taxon>
        <taxon>Tracheophyta</taxon>
        <taxon>Spermatophyta</taxon>
        <taxon>Magnoliopsida</taxon>
        <taxon>Liliopsida</taxon>
        <taxon>Poales</taxon>
        <taxon>Poaceae</taxon>
        <taxon>PACMAD clade</taxon>
        <taxon>Chloridoideae</taxon>
        <taxon>Cynodonteae</taxon>
        <taxon>Eleusininae</taxon>
        <taxon>Eleusine</taxon>
    </lineage>
</organism>
<gene>
    <name evidence="1" type="primary">ga08039</name>
    <name evidence="1" type="ORF">PR202_ga08039</name>
</gene>
<sequence>MKKVCKTNRKGVNSLIILTKWSIWKHRNGCVFEKASPSAATILNVIKNEHGLWCMAGAVESA</sequence>
<evidence type="ECO:0000313" key="1">
    <source>
        <dbReference type="EMBL" id="GJM91641.1"/>
    </source>
</evidence>
<evidence type="ECO:0000313" key="2">
    <source>
        <dbReference type="Proteomes" id="UP001054889"/>
    </source>
</evidence>
<dbReference type="AlphaFoldDB" id="A0AAV5BZK4"/>
<dbReference type="EMBL" id="BQKI01000003">
    <property type="protein sequence ID" value="GJM91641.1"/>
    <property type="molecule type" value="Genomic_DNA"/>
</dbReference>
<name>A0AAV5BZK4_ELECO</name>